<accession>A0A6M5YJK4</accession>
<dbReference type="KEGG" id="ftj:FTUN_1767"/>
<reference evidence="3" key="1">
    <citation type="submission" date="2020-05" db="EMBL/GenBank/DDBJ databases">
        <title>Frigoriglobus tundricola gen. nov., sp. nov., a psychrotolerant cellulolytic planctomycete of the family Gemmataceae with two divergent copies of 16S rRNA gene.</title>
        <authorList>
            <person name="Kulichevskaya I.S."/>
            <person name="Ivanova A.A."/>
            <person name="Naumoff D.G."/>
            <person name="Beletsky A.V."/>
            <person name="Rijpstra W.I.C."/>
            <person name="Sinninghe Damste J.S."/>
            <person name="Mardanov A.V."/>
            <person name="Ravin N.V."/>
            <person name="Dedysh S.N."/>
        </authorList>
    </citation>
    <scope>NUCLEOTIDE SEQUENCE [LARGE SCALE GENOMIC DNA]</scope>
    <source>
        <strain evidence="3">PL17</strain>
    </source>
</reference>
<dbReference type="AlphaFoldDB" id="A0A6M5YJK4"/>
<gene>
    <name evidence="2" type="ORF">FTUN_1767</name>
</gene>
<proteinExistence type="predicted"/>
<dbReference type="EMBL" id="CP053452">
    <property type="protein sequence ID" value="QJW94247.1"/>
    <property type="molecule type" value="Genomic_DNA"/>
</dbReference>
<feature type="region of interest" description="Disordered" evidence="1">
    <location>
        <begin position="13"/>
        <end position="69"/>
    </location>
</feature>
<evidence type="ECO:0000313" key="3">
    <source>
        <dbReference type="Proteomes" id="UP000503447"/>
    </source>
</evidence>
<organism evidence="2 3">
    <name type="scientific">Frigoriglobus tundricola</name>
    <dbReference type="NCBI Taxonomy" id="2774151"/>
    <lineage>
        <taxon>Bacteria</taxon>
        <taxon>Pseudomonadati</taxon>
        <taxon>Planctomycetota</taxon>
        <taxon>Planctomycetia</taxon>
        <taxon>Gemmatales</taxon>
        <taxon>Gemmataceae</taxon>
        <taxon>Frigoriglobus</taxon>
    </lineage>
</organism>
<dbReference type="Proteomes" id="UP000503447">
    <property type="component" value="Chromosome"/>
</dbReference>
<name>A0A6M5YJK4_9BACT</name>
<feature type="compositionally biased region" description="Low complexity" evidence="1">
    <location>
        <begin position="13"/>
        <end position="25"/>
    </location>
</feature>
<evidence type="ECO:0000256" key="1">
    <source>
        <dbReference type="SAM" id="MobiDB-lite"/>
    </source>
</evidence>
<sequence length="69" mass="7051">MSYWRVRTCCHSAAVSSSPARAEAPAHPPADLTDRPTVADPLAALASVRPIPHEPAPDAPSVDGSAPGP</sequence>
<evidence type="ECO:0000313" key="2">
    <source>
        <dbReference type="EMBL" id="QJW94247.1"/>
    </source>
</evidence>
<keyword evidence="3" id="KW-1185">Reference proteome</keyword>
<protein>
    <submittedName>
        <fullName evidence="2">Uncharacterized protein</fullName>
    </submittedName>
</protein>